<proteinExistence type="predicted"/>
<sequence length="264" mass="28730">MAAEKRTQLTSLTDLGDGSHDRANVPASSSQPQPEASQTAEDGLFRPLESSDPTGDMNNPPSRDLTDAFHFARSSSPRDAHGTSSRHGSGSPEGIHPVPLAPENTFGSGATSKSTATAVEEPLQENLDAVDVRDAIDNPDPRRGVCARLNMAAGRRIIHETPLFSCDKPRWHWRRHQRIALAWNELNGPTREELQHEFAGLRGLSTRAGLSESQHRQLEGFVKTYASVDTSGSRVHICKIASHINHACGRCANAKAWVESDHPN</sequence>
<keyword evidence="2" id="KW-1185">Reference proteome</keyword>
<gene>
    <name evidence="1" type="ORF">NCS57_00109800</name>
</gene>
<dbReference type="EMBL" id="CM046503">
    <property type="protein sequence ID" value="KAI8684437.1"/>
    <property type="molecule type" value="Genomic_DNA"/>
</dbReference>
<evidence type="ECO:0000313" key="2">
    <source>
        <dbReference type="Proteomes" id="UP001065298"/>
    </source>
</evidence>
<accession>A0ACC0REF2</accession>
<organism evidence="1 2">
    <name type="scientific">Fusarium keratoplasticum</name>
    <dbReference type="NCBI Taxonomy" id="1328300"/>
    <lineage>
        <taxon>Eukaryota</taxon>
        <taxon>Fungi</taxon>
        <taxon>Dikarya</taxon>
        <taxon>Ascomycota</taxon>
        <taxon>Pezizomycotina</taxon>
        <taxon>Sordariomycetes</taxon>
        <taxon>Hypocreomycetidae</taxon>
        <taxon>Hypocreales</taxon>
        <taxon>Nectriaceae</taxon>
        <taxon>Fusarium</taxon>
        <taxon>Fusarium solani species complex</taxon>
    </lineage>
</organism>
<comment type="caution">
    <text evidence="1">The sequence shown here is derived from an EMBL/GenBank/DDBJ whole genome shotgun (WGS) entry which is preliminary data.</text>
</comment>
<dbReference type="Proteomes" id="UP001065298">
    <property type="component" value="Chromosome 1"/>
</dbReference>
<protein>
    <submittedName>
        <fullName evidence="1">Uncharacterized protein</fullName>
    </submittedName>
</protein>
<evidence type="ECO:0000313" key="1">
    <source>
        <dbReference type="EMBL" id="KAI8684437.1"/>
    </source>
</evidence>
<reference evidence="1" key="1">
    <citation type="submission" date="2022-06" db="EMBL/GenBank/DDBJ databases">
        <title>Fusarium solani species complex genomes reveal bases of compartmentalisation and animal pathogenesis.</title>
        <authorList>
            <person name="Tsai I.J."/>
        </authorList>
    </citation>
    <scope>NUCLEOTIDE SEQUENCE</scope>
    <source>
        <strain evidence="1">Fu6.1</strain>
    </source>
</reference>
<name>A0ACC0REF2_9HYPO</name>